<organism evidence="2">
    <name type="scientific">uncultured haloarchaeon</name>
    <dbReference type="NCBI Taxonomy" id="160804"/>
    <lineage>
        <taxon>Archaea</taxon>
        <taxon>Methanobacteriati</taxon>
        <taxon>Methanobacteriota</taxon>
        <taxon>Stenosarchaea group</taxon>
        <taxon>Halobacteria</taxon>
        <taxon>Halobacteriales</taxon>
        <taxon>Halobacteriaceae</taxon>
        <taxon>environmental samples</taxon>
    </lineage>
</organism>
<dbReference type="InterPro" id="IPR036477">
    <property type="entry name" value="Formyl_transf_N_sf"/>
</dbReference>
<sequence>MSDYTALFLGQKPTGEAAWRTLQRLNDGSIEIAAIATNTSPADVWWGSAEIYDTAGSEIPIIGSTERNNHQLLEIIENKGVDLILCVHHPWILPGSILEAVDYNAVTIHNAPLPEDKGYNTVNHAILNGDDQFSSSALWMAEEVDSGDLIYEGTFSIESDETAISLYIKAHYAAIAIFGQVITDLIADRPLPAKSMTKEGTFYPRESIEGLRQIEAPDSLELKQKSRAFFFPPFEPAYVQYGTNRYHVVPDGAYDKLTASNGTADRLFDVLLEKYRSVSIQIQDRT</sequence>
<dbReference type="Gene3D" id="3.40.50.12230">
    <property type="match status" value="1"/>
</dbReference>
<dbReference type="EMBL" id="EF583995">
    <property type="protein sequence ID" value="ABQ76011.1"/>
    <property type="molecule type" value="Genomic_DNA"/>
</dbReference>
<dbReference type="AlphaFoldDB" id="A5YSQ4"/>
<name>A5YSQ4_9EURY</name>
<dbReference type="InterPro" id="IPR002376">
    <property type="entry name" value="Formyl_transf_N"/>
</dbReference>
<evidence type="ECO:0000313" key="2">
    <source>
        <dbReference type="EMBL" id="ABQ76011.1"/>
    </source>
</evidence>
<proteinExistence type="predicted"/>
<reference evidence="2" key="1">
    <citation type="journal article" date="2007" name="ISME J.">
        <title>Genomic plasticity in prokaryotes: the case of the square haloarchaeon.</title>
        <authorList>
            <person name="Cuadros-Orellana S."/>
            <person name="Martin-Cuadrado A.B."/>
            <person name="Legault B."/>
            <person name="D'Auria G."/>
            <person name="Zhaxybayeva O."/>
            <person name="Papke R.T."/>
            <person name="Rodriguez-Valera F."/>
        </authorList>
    </citation>
    <scope>NUCLEOTIDE SEQUENCE</scope>
</reference>
<protein>
    <submittedName>
        <fullName evidence="2">WbcV protein</fullName>
    </submittedName>
</protein>
<dbReference type="SUPFAM" id="SSF53328">
    <property type="entry name" value="Formyltransferase"/>
    <property type="match status" value="1"/>
</dbReference>
<evidence type="ECO:0000259" key="1">
    <source>
        <dbReference type="Pfam" id="PF00551"/>
    </source>
</evidence>
<accession>A5YSQ4</accession>
<dbReference type="Pfam" id="PF00551">
    <property type="entry name" value="Formyl_trans_N"/>
    <property type="match status" value="1"/>
</dbReference>
<dbReference type="CDD" id="cd08820">
    <property type="entry name" value="FMT_core_like_6"/>
    <property type="match status" value="1"/>
</dbReference>
<feature type="domain" description="Formyl transferase N-terminal" evidence="1">
    <location>
        <begin position="62"/>
        <end position="181"/>
    </location>
</feature>